<dbReference type="Gene3D" id="2.40.128.20">
    <property type="match status" value="1"/>
</dbReference>
<evidence type="ECO:0000313" key="7">
    <source>
        <dbReference type="Proteomes" id="UP000007648"/>
    </source>
</evidence>
<keyword evidence="2" id="KW-0494">Milk protein</keyword>
<organism evidence="6 7">
    <name type="scientific">Sarcophilus harrisii</name>
    <name type="common">Tasmanian devil</name>
    <name type="synonym">Sarcophilus laniarius</name>
    <dbReference type="NCBI Taxonomy" id="9305"/>
    <lineage>
        <taxon>Eukaryota</taxon>
        <taxon>Metazoa</taxon>
        <taxon>Chordata</taxon>
        <taxon>Craniata</taxon>
        <taxon>Vertebrata</taxon>
        <taxon>Euteleostomi</taxon>
        <taxon>Mammalia</taxon>
        <taxon>Metatheria</taxon>
        <taxon>Dasyuromorphia</taxon>
        <taxon>Dasyuridae</taxon>
        <taxon>Sarcophilus</taxon>
    </lineage>
</organism>
<feature type="domain" description="Lipocalin/cytosolic fatty-acid binding" evidence="5">
    <location>
        <begin position="35"/>
        <end position="163"/>
    </location>
</feature>
<dbReference type="HOGENOM" id="CLU_094061_3_0_1"/>
<dbReference type="GO" id="GO:0036094">
    <property type="term" value="F:small molecule binding"/>
    <property type="evidence" value="ECO:0007669"/>
    <property type="project" value="InterPro"/>
</dbReference>
<evidence type="ECO:0000256" key="4">
    <source>
        <dbReference type="SAM" id="SignalP"/>
    </source>
</evidence>
<dbReference type="PANTHER" id="PTHR11430:SF77">
    <property type="entry name" value="LIPOCALIN-LIKE 1 PROTEIN"/>
    <property type="match status" value="1"/>
</dbReference>
<dbReference type="InterPro" id="IPR000566">
    <property type="entry name" value="Lipocln_cytosolic_FA-bd_dom"/>
</dbReference>
<dbReference type="InterPro" id="IPR012674">
    <property type="entry name" value="Calycin"/>
</dbReference>
<proteinExistence type="inferred from homology"/>
<dbReference type="InterPro" id="IPR022272">
    <property type="entry name" value="Lipocalin_CS"/>
</dbReference>
<keyword evidence="4" id="KW-0732">Signal</keyword>
<dbReference type="InParanoid" id="G3W3H3"/>
<reference evidence="6 7" key="1">
    <citation type="journal article" date="2011" name="Proc. Natl. Acad. Sci. U.S.A.">
        <title>Genetic diversity and population structure of the endangered marsupial Sarcophilus harrisii (Tasmanian devil).</title>
        <authorList>
            <person name="Miller W."/>
            <person name="Hayes V.M."/>
            <person name="Ratan A."/>
            <person name="Petersen D.C."/>
            <person name="Wittekindt N.E."/>
            <person name="Miller J."/>
            <person name="Walenz B."/>
            <person name="Knight J."/>
            <person name="Qi J."/>
            <person name="Zhao F."/>
            <person name="Wang Q."/>
            <person name="Bedoya-Reina O.C."/>
            <person name="Katiyar N."/>
            <person name="Tomsho L.P."/>
            <person name="Kasson L.M."/>
            <person name="Hardie R.A."/>
            <person name="Woodbridge P."/>
            <person name="Tindall E.A."/>
            <person name="Bertelsen M.F."/>
            <person name="Dixon D."/>
            <person name="Pyecroft S."/>
            <person name="Helgen K.M."/>
            <person name="Lesk A.M."/>
            <person name="Pringle T.H."/>
            <person name="Patterson N."/>
            <person name="Zhang Y."/>
            <person name="Kreiss A."/>
            <person name="Woods G.M."/>
            <person name="Jones M.E."/>
            <person name="Schuster S.C."/>
        </authorList>
    </citation>
    <scope>NUCLEOTIDE SEQUENCE [LARGE SCALE GENOMIC DNA]</scope>
</reference>
<dbReference type="Proteomes" id="UP000007648">
    <property type="component" value="Unassembled WGS sequence"/>
</dbReference>
<evidence type="ECO:0000313" key="6">
    <source>
        <dbReference type="Ensembl" id="ENSSHAP00000009978.2"/>
    </source>
</evidence>
<sequence>MKALVLGCLLGLLWGSPVQADIPPQSNFDNSKFQGLWYIVAAASDDKDFLAMKDDIKMAITYVTPLANGDLSVKSVYPGPDGGCQKVDATFTKGAVPGQFSNPGMGQDDISVVNSDYKHYAILLIKMNKGGAQRVMMQLYCRAPELFAEGAQRMQQLAPKLNLNPSQGAIFPKSGGVLTTIPSPSLNPTFSFLGTSRGKETGASLHFLFYTFHHSSLIRTLRQ</sequence>
<dbReference type="InterPro" id="IPR002345">
    <property type="entry name" value="Lipocalin"/>
</dbReference>
<accession>G3W3H3</accession>
<name>G3W3H3_SARHA</name>
<comment type="similarity">
    <text evidence="1 3">Belongs to the calycin superfamily. Lipocalin family.</text>
</comment>
<gene>
    <name evidence="6" type="primary">LCNL1</name>
</gene>
<feature type="signal peptide" evidence="4">
    <location>
        <begin position="1"/>
        <end position="20"/>
    </location>
</feature>
<keyword evidence="7" id="KW-1185">Reference proteome</keyword>
<dbReference type="PANTHER" id="PTHR11430">
    <property type="entry name" value="LIPOCALIN"/>
    <property type="match status" value="1"/>
</dbReference>
<dbReference type="PROSITE" id="PS00213">
    <property type="entry name" value="LIPOCALIN"/>
    <property type="match status" value="1"/>
</dbReference>
<dbReference type="SUPFAM" id="SSF50814">
    <property type="entry name" value="Lipocalins"/>
    <property type="match status" value="1"/>
</dbReference>
<evidence type="ECO:0000256" key="1">
    <source>
        <dbReference type="ARBA" id="ARBA00006889"/>
    </source>
</evidence>
<dbReference type="Ensembl" id="ENSSHAT00000010065.2">
    <property type="protein sequence ID" value="ENSSHAP00000009978.2"/>
    <property type="gene ID" value="ENSSHAG00000008635.2"/>
</dbReference>
<dbReference type="Pfam" id="PF00061">
    <property type="entry name" value="Lipocalin"/>
    <property type="match status" value="1"/>
</dbReference>
<reference evidence="6" key="3">
    <citation type="submission" date="2025-09" db="UniProtKB">
        <authorList>
            <consortium name="Ensembl"/>
        </authorList>
    </citation>
    <scope>IDENTIFICATION</scope>
</reference>
<evidence type="ECO:0000259" key="5">
    <source>
        <dbReference type="Pfam" id="PF00061"/>
    </source>
</evidence>
<dbReference type="STRING" id="9305.ENSSHAP00000009978"/>
<dbReference type="GeneTree" id="ENSGT01050000244868"/>
<dbReference type="eggNOG" id="ENOG502S0P6">
    <property type="taxonomic scope" value="Eukaryota"/>
</dbReference>
<feature type="chain" id="PRO_5029475794" description="Lipocalin/cytosolic fatty-acid binding domain-containing protein" evidence="4">
    <location>
        <begin position="21"/>
        <end position="223"/>
    </location>
</feature>
<reference evidence="6" key="2">
    <citation type="submission" date="2025-08" db="UniProtKB">
        <authorList>
            <consortium name="Ensembl"/>
        </authorList>
    </citation>
    <scope>IDENTIFICATION</scope>
</reference>
<evidence type="ECO:0000256" key="3">
    <source>
        <dbReference type="RuleBase" id="RU003695"/>
    </source>
</evidence>
<dbReference type="AlphaFoldDB" id="G3W3H3"/>
<protein>
    <recommendedName>
        <fullName evidence="5">Lipocalin/cytosolic fatty-acid binding domain-containing protein</fullName>
    </recommendedName>
</protein>
<evidence type="ECO:0000256" key="2">
    <source>
        <dbReference type="ARBA" id="ARBA00022743"/>
    </source>
</evidence>